<dbReference type="Pfam" id="PF21135">
    <property type="entry name" value="DRL_cat"/>
    <property type="match status" value="1"/>
</dbReference>
<dbReference type="EMBL" id="LOHZ01000036">
    <property type="protein sequence ID" value="KYO65264.1"/>
    <property type="molecule type" value="Genomic_DNA"/>
</dbReference>
<dbReference type="InterPro" id="IPR013974">
    <property type="entry name" value="SAF"/>
</dbReference>
<sequence length="432" mass="47040">MLNLKQKLLKLEEEGKKIRVGIVGAGQMGRGLVSQLCFLKGMVASCVCDHDLNEARLAYILAGVKEEDIKFASNEKELDSIVNRGYFAITDDYTHITGSNSIDVVVDATGVTEAGANIAFNSINNGKHVVMLNVETDVTVGAILKKMADRADVVYTVSAGDEPGAIKELYDFADAMGFEIIAAGKGKNNPLNRDATPGDMDIIKKAEKFNMNPKMLTSFVDGTKTMVELTAVSNATGLLPTKRGLIGPEGKVEDLPDIFSLKEQGGILEKTGVVEFVKGIAPGVFVVVSTGSKIIKEELEYLSMGKGPNYVFYRPYHLTSLETPISIARAYFYKEPTIAPRGKPVSETITVAKKDLKKGERLDGIGGYTIYGLIDTCENAKKERALPIGLVNKNTVLKKDVKKGSVITYDDVELDENSTILNLRRLQEKIFK</sequence>
<dbReference type="AlphaFoldDB" id="A0A161PTQ1"/>
<evidence type="ECO:0000313" key="4">
    <source>
        <dbReference type="Proteomes" id="UP000075737"/>
    </source>
</evidence>
<dbReference type="InterPro" id="IPR048423">
    <property type="entry name" value="DRL_cat"/>
</dbReference>
<dbReference type="Pfam" id="PF08666">
    <property type="entry name" value="SAF"/>
    <property type="match status" value="1"/>
</dbReference>
<dbReference type="SUPFAM" id="SSF51735">
    <property type="entry name" value="NAD(P)-binding Rossmann-fold domains"/>
    <property type="match status" value="1"/>
</dbReference>
<accession>A0A161PTQ1</accession>
<feature type="domain" description="Oxidoreductase DRL-like catalytic" evidence="2">
    <location>
        <begin position="160"/>
        <end position="323"/>
    </location>
</feature>
<organism evidence="3 4">
    <name type="scientific">Thermovenabulum gondwanense</name>
    <dbReference type="NCBI Taxonomy" id="520767"/>
    <lineage>
        <taxon>Bacteria</taxon>
        <taxon>Bacillati</taxon>
        <taxon>Bacillota</taxon>
        <taxon>Clostridia</taxon>
        <taxon>Thermosediminibacterales</taxon>
        <taxon>Thermosediminibacteraceae</taxon>
        <taxon>Thermovenabulum</taxon>
    </lineage>
</organism>
<dbReference type="PANTHER" id="PTHR37850:SF2">
    <property type="entry name" value="SAF DOMAIN PROTEIN"/>
    <property type="match status" value="1"/>
</dbReference>
<evidence type="ECO:0000313" key="3">
    <source>
        <dbReference type="EMBL" id="KYO65264.1"/>
    </source>
</evidence>
<dbReference type="OrthoDB" id="9777844at2"/>
<protein>
    <submittedName>
        <fullName evidence="3">Uncharacterized protein</fullName>
    </submittedName>
</protein>
<dbReference type="InterPro" id="IPR036291">
    <property type="entry name" value="NAD(P)-bd_dom_sf"/>
</dbReference>
<dbReference type="PANTHER" id="PTHR37850">
    <property type="entry name" value="STRU PROTEIN"/>
    <property type="match status" value="1"/>
</dbReference>
<keyword evidence="4" id="KW-1185">Reference proteome</keyword>
<comment type="caution">
    <text evidence="3">The sequence shown here is derived from an EMBL/GenBank/DDBJ whole genome shotgun (WGS) entry which is preliminary data.</text>
</comment>
<evidence type="ECO:0000259" key="2">
    <source>
        <dbReference type="Pfam" id="PF21135"/>
    </source>
</evidence>
<reference evidence="3 4" key="1">
    <citation type="submission" date="2015-12" db="EMBL/GenBank/DDBJ databases">
        <title>Draft genome of Thermovenabulum gondwanense isolated from a red thermophilic microbial mat colonisisng an outflow channel of a bore well.</title>
        <authorList>
            <person name="Patel B.K."/>
        </authorList>
    </citation>
    <scope>NUCLEOTIDE SEQUENCE [LARGE SCALE GENOMIC DNA]</scope>
    <source>
        <strain evidence="3 4">R270</strain>
    </source>
</reference>
<gene>
    <name evidence="3" type="ORF">ATZ99_17130</name>
</gene>
<dbReference type="Gene3D" id="3.40.50.720">
    <property type="entry name" value="NAD(P)-binding Rossmann-like Domain"/>
    <property type="match status" value="1"/>
</dbReference>
<dbReference type="STRING" id="520767.ATZ99_17130"/>
<dbReference type="PATRIC" id="fig|520767.4.peg.1826"/>
<dbReference type="Proteomes" id="UP000075737">
    <property type="component" value="Unassembled WGS sequence"/>
</dbReference>
<name>A0A161PTQ1_9FIRM</name>
<dbReference type="RefSeq" id="WP_068748828.1">
    <property type="nucleotide sequence ID" value="NZ_LOHZ01000036.1"/>
</dbReference>
<dbReference type="CDD" id="cd11616">
    <property type="entry name" value="SAF_DH_OX_like"/>
    <property type="match status" value="1"/>
</dbReference>
<proteinExistence type="predicted"/>
<feature type="domain" description="SAF" evidence="1">
    <location>
        <begin position="350"/>
        <end position="413"/>
    </location>
</feature>
<evidence type="ECO:0000259" key="1">
    <source>
        <dbReference type="Pfam" id="PF08666"/>
    </source>
</evidence>